<evidence type="ECO:0000259" key="2">
    <source>
        <dbReference type="PROSITE" id="PS51740"/>
    </source>
</evidence>
<keyword evidence="1" id="KW-0238">DNA-binding</keyword>
<dbReference type="Gene3D" id="2.10.260.10">
    <property type="match status" value="1"/>
</dbReference>
<dbReference type="EMBL" id="MFYX01000141">
    <property type="protein sequence ID" value="OGK00729.1"/>
    <property type="molecule type" value="Genomic_DNA"/>
</dbReference>
<gene>
    <name evidence="3" type="ORF">A2519_19865</name>
</gene>
<dbReference type="PANTHER" id="PTHR40516">
    <property type="entry name" value="ANTITOXIN CHPS-RELATED"/>
    <property type="match status" value="1"/>
</dbReference>
<dbReference type="Proteomes" id="UP000179243">
    <property type="component" value="Unassembled WGS sequence"/>
</dbReference>
<accession>A0A1F7F242</accession>
<feature type="domain" description="SpoVT-AbrB" evidence="2">
    <location>
        <begin position="3"/>
        <end position="48"/>
    </location>
</feature>
<reference evidence="3 4" key="1">
    <citation type="journal article" date="2016" name="Nat. Commun.">
        <title>Thousands of microbial genomes shed light on interconnected biogeochemical processes in an aquifer system.</title>
        <authorList>
            <person name="Anantharaman K."/>
            <person name="Brown C.T."/>
            <person name="Hug L.A."/>
            <person name="Sharon I."/>
            <person name="Castelle C.J."/>
            <person name="Probst A.J."/>
            <person name="Thomas B.C."/>
            <person name="Singh A."/>
            <person name="Wilkins M.J."/>
            <person name="Karaoz U."/>
            <person name="Brodie E.L."/>
            <person name="Williams K.H."/>
            <person name="Hubbard S.S."/>
            <person name="Banfield J.F."/>
        </authorList>
    </citation>
    <scope>NUCLEOTIDE SEQUENCE [LARGE SCALE GENOMIC DNA]</scope>
</reference>
<evidence type="ECO:0000313" key="4">
    <source>
        <dbReference type="Proteomes" id="UP000179243"/>
    </source>
</evidence>
<dbReference type="Pfam" id="PF04014">
    <property type="entry name" value="MazE_antitoxin"/>
    <property type="match status" value="1"/>
</dbReference>
<dbReference type="SMART" id="SM00966">
    <property type="entry name" value="SpoVT_AbrB"/>
    <property type="match status" value="1"/>
</dbReference>
<name>A0A1F7F242_UNCRA</name>
<comment type="caution">
    <text evidence="3">The sequence shown here is derived from an EMBL/GenBank/DDBJ whole genome shotgun (WGS) entry which is preliminary data.</text>
</comment>
<proteinExistence type="predicted"/>
<dbReference type="AlphaFoldDB" id="A0A1F7F242"/>
<dbReference type="InterPro" id="IPR007159">
    <property type="entry name" value="SpoVT-AbrB_dom"/>
</dbReference>
<organism evidence="3 4">
    <name type="scientific">Candidatus Raymondbacteria bacterium RIFOXYD12_FULL_49_13</name>
    <dbReference type="NCBI Taxonomy" id="1817890"/>
    <lineage>
        <taxon>Bacteria</taxon>
        <taxon>Raymondiibacteriota</taxon>
    </lineage>
</organism>
<dbReference type="GO" id="GO:0003677">
    <property type="term" value="F:DNA binding"/>
    <property type="evidence" value="ECO:0007669"/>
    <property type="project" value="UniProtKB-UniRule"/>
</dbReference>
<dbReference type="SUPFAM" id="SSF89447">
    <property type="entry name" value="AbrB/MazE/MraZ-like"/>
    <property type="match status" value="1"/>
</dbReference>
<dbReference type="PANTHER" id="PTHR40516:SF1">
    <property type="entry name" value="ANTITOXIN CHPS-RELATED"/>
    <property type="match status" value="1"/>
</dbReference>
<dbReference type="InterPro" id="IPR039052">
    <property type="entry name" value="Antitox_PemI-like"/>
</dbReference>
<evidence type="ECO:0000256" key="1">
    <source>
        <dbReference type="PROSITE-ProRule" id="PRU01076"/>
    </source>
</evidence>
<sequence length="82" mass="9379">MLTRIQKWGNSQGIRFPRQILRQAQITTGEEVDISAQSGEIVIKPVSGIRGKYRLKDLLLRMPEDYKPGELGWGPPQGKEMW</sequence>
<protein>
    <submittedName>
        <fullName evidence="3">Transcriptional regulator/antitoxin, MazE</fullName>
    </submittedName>
</protein>
<dbReference type="PROSITE" id="PS51740">
    <property type="entry name" value="SPOVT_ABRB"/>
    <property type="match status" value="1"/>
</dbReference>
<dbReference type="GO" id="GO:0097351">
    <property type="term" value="F:toxin sequestering activity"/>
    <property type="evidence" value="ECO:0007669"/>
    <property type="project" value="InterPro"/>
</dbReference>
<evidence type="ECO:0000313" key="3">
    <source>
        <dbReference type="EMBL" id="OGK00729.1"/>
    </source>
</evidence>
<dbReference type="InterPro" id="IPR037914">
    <property type="entry name" value="SpoVT-AbrB_sf"/>
</dbReference>